<gene>
    <name evidence="3" type="ORF">GCM10009550_37790</name>
</gene>
<dbReference type="Gene3D" id="3.60.110.10">
    <property type="entry name" value="Carbon-nitrogen hydrolase"/>
    <property type="match status" value="1"/>
</dbReference>
<dbReference type="Proteomes" id="UP001500665">
    <property type="component" value="Unassembled WGS sequence"/>
</dbReference>
<reference evidence="4" key="1">
    <citation type="journal article" date="2019" name="Int. J. Syst. Evol. Microbiol.">
        <title>The Global Catalogue of Microorganisms (GCM) 10K type strain sequencing project: providing services to taxonomists for standard genome sequencing and annotation.</title>
        <authorList>
            <consortium name="The Broad Institute Genomics Platform"/>
            <consortium name="The Broad Institute Genome Sequencing Center for Infectious Disease"/>
            <person name="Wu L."/>
            <person name="Ma J."/>
        </authorList>
    </citation>
    <scope>NUCLEOTIDE SEQUENCE [LARGE SCALE GENOMIC DNA]</scope>
    <source>
        <strain evidence="4">JCM 10696</strain>
    </source>
</reference>
<evidence type="ECO:0000256" key="1">
    <source>
        <dbReference type="ARBA" id="ARBA00010613"/>
    </source>
</evidence>
<proteinExistence type="inferred from homology"/>
<dbReference type="PANTHER" id="PTHR23088:SF27">
    <property type="entry name" value="DEAMINATED GLUTATHIONE AMIDASE"/>
    <property type="match status" value="1"/>
</dbReference>
<dbReference type="EMBL" id="BAAAHH010000014">
    <property type="protein sequence ID" value="GAA0954464.1"/>
    <property type="molecule type" value="Genomic_DNA"/>
</dbReference>
<evidence type="ECO:0000259" key="2">
    <source>
        <dbReference type="PROSITE" id="PS50263"/>
    </source>
</evidence>
<name>A0ABP4BTY8_9ACTN</name>
<dbReference type="RefSeq" id="WP_344242162.1">
    <property type="nucleotide sequence ID" value="NZ_BAAAHH010000014.1"/>
</dbReference>
<accession>A0ABP4BTY8</accession>
<organism evidence="3 4">
    <name type="scientific">Actinocorallia libanotica</name>
    <dbReference type="NCBI Taxonomy" id="46162"/>
    <lineage>
        <taxon>Bacteria</taxon>
        <taxon>Bacillati</taxon>
        <taxon>Actinomycetota</taxon>
        <taxon>Actinomycetes</taxon>
        <taxon>Streptosporangiales</taxon>
        <taxon>Thermomonosporaceae</taxon>
        <taxon>Actinocorallia</taxon>
    </lineage>
</organism>
<protein>
    <submittedName>
        <fullName evidence="3">Carbon-nitrogen hydrolase family protein</fullName>
    </submittedName>
</protein>
<feature type="domain" description="CN hydrolase" evidence="2">
    <location>
        <begin position="1"/>
        <end position="243"/>
    </location>
</feature>
<comment type="caution">
    <text evidence="3">The sequence shown here is derived from an EMBL/GenBank/DDBJ whole genome shotgun (WGS) entry which is preliminary data.</text>
</comment>
<dbReference type="CDD" id="cd07581">
    <property type="entry name" value="nitrilase_3"/>
    <property type="match status" value="1"/>
</dbReference>
<keyword evidence="4" id="KW-1185">Reference proteome</keyword>
<dbReference type="SUPFAM" id="SSF56317">
    <property type="entry name" value="Carbon-nitrogen hydrolase"/>
    <property type="match status" value="1"/>
</dbReference>
<dbReference type="InterPro" id="IPR036526">
    <property type="entry name" value="C-N_Hydrolase_sf"/>
</dbReference>
<dbReference type="Pfam" id="PF00795">
    <property type="entry name" value="CN_hydrolase"/>
    <property type="match status" value="1"/>
</dbReference>
<evidence type="ECO:0000313" key="4">
    <source>
        <dbReference type="Proteomes" id="UP001500665"/>
    </source>
</evidence>
<evidence type="ECO:0000313" key="3">
    <source>
        <dbReference type="EMBL" id="GAA0954464.1"/>
    </source>
</evidence>
<dbReference type="PROSITE" id="PS01227">
    <property type="entry name" value="UPF0012"/>
    <property type="match status" value="1"/>
</dbReference>
<dbReference type="InterPro" id="IPR003010">
    <property type="entry name" value="C-N_Hydrolase"/>
</dbReference>
<keyword evidence="3" id="KW-0378">Hydrolase</keyword>
<dbReference type="PANTHER" id="PTHR23088">
    <property type="entry name" value="NITRILASE-RELATED"/>
    <property type="match status" value="1"/>
</dbReference>
<comment type="similarity">
    <text evidence="1">Belongs to the carbon-nitrogen hydrolase superfamily. NIT1/NIT2 family.</text>
</comment>
<dbReference type="InterPro" id="IPR001110">
    <property type="entry name" value="UPF0012_CS"/>
</dbReference>
<sequence length="259" mass="27779">MRIALCQIEVGDDPEANLAEVRRALARAEGADLAVFPEATMIRFGNDLRAAAEPLDGPFTTGLREAAREHGTALVAGVFETAPDGRAFNTAVAVDASGALAGAYRKIHLFDAFAFAESRAIAPGDEPVVVELAGVRIGLITCYDVRFPELARALVDRGAQLLVVTASWAQGVFKEEHWTTLVRARAIENTIWTAAVDKAPDRDDPPHGARMGVGRSMLVDPMGVVADLGPFPAVRVLPVDLALTDEVRRALPSLEHRRL</sequence>
<dbReference type="PROSITE" id="PS50263">
    <property type="entry name" value="CN_HYDROLASE"/>
    <property type="match status" value="1"/>
</dbReference>
<dbReference type="GO" id="GO:0016787">
    <property type="term" value="F:hydrolase activity"/>
    <property type="evidence" value="ECO:0007669"/>
    <property type="project" value="UniProtKB-KW"/>
</dbReference>